<keyword evidence="3" id="KW-0812">Transmembrane</keyword>
<feature type="domain" description="Receptor ligand binding region" evidence="13">
    <location>
        <begin position="2054"/>
        <end position="2327"/>
    </location>
</feature>
<organism evidence="15 16">
    <name type="scientific">Labeo rohita</name>
    <name type="common">Indian major carp</name>
    <name type="synonym">Cyprinus rohita</name>
    <dbReference type="NCBI Taxonomy" id="84645"/>
    <lineage>
        <taxon>Eukaryota</taxon>
        <taxon>Metazoa</taxon>
        <taxon>Chordata</taxon>
        <taxon>Craniata</taxon>
        <taxon>Vertebrata</taxon>
        <taxon>Euteleostomi</taxon>
        <taxon>Actinopterygii</taxon>
        <taxon>Neopterygii</taxon>
        <taxon>Teleostei</taxon>
        <taxon>Ostariophysi</taxon>
        <taxon>Cypriniformes</taxon>
        <taxon>Cyprinidae</taxon>
        <taxon>Labeoninae</taxon>
        <taxon>Labeonini</taxon>
        <taxon>Labeo</taxon>
    </lineage>
</organism>
<dbReference type="GO" id="GO:0004930">
    <property type="term" value="F:G protein-coupled receptor activity"/>
    <property type="evidence" value="ECO:0007669"/>
    <property type="project" value="UniProtKB-KW"/>
</dbReference>
<feature type="domain" description="Receptor ligand binding region" evidence="13">
    <location>
        <begin position="2363"/>
        <end position="2665"/>
    </location>
</feature>
<keyword evidence="6" id="KW-0297">G-protein coupled receptor</keyword>
<evidence type="ECO:0000259" key="14">
    <source>
        <dbReference type="Pfam" id="PF07562"/>
    </source>
</evidence>
<feature type="domain" description="GPCR family 3 nine cysteines" evidence="14">
    <location>
        <begin position="264"/>
        <end position="317"/>
    </location>
</feature>
<evidence type="ECO:0000256" key="11">
    <source>
        <dbReference type="ARBA" id="ARBA00038492"/>
    </source>
</evidence>
<feature type="compositionally biased region" description="Polar residues" evidence="12">
    <location>
        <begin position="3486"/>
        <end position="3496"/>
    </location>
</feature>
<keyword evidence="2" id="KW-1003">Cell membrane</keyword>
<dbReference type="Pfam" id="PF07562">
    <property type="entry name" value="NCD3G"/>
    <property type="match status" value="3"/>
</dbReference>
<evidence type="ECO:0000313" key="15">
    <source>
        <dbReference type="EMBL" id="RXN28344.1"/>
    </source>
</evidence>
<name>A0A498N9H0_LABRO</name>
<dbReference type="GO" id="GO:0005886">
    <property type="term" value="C:plasma membrane"/>
    <property type="evidence" value="ECO:0007669"/>
    <property type="project" value="UniProtKB-SubCell"/>
</dbReference>
<feature type="compositionally biased region" description="Low complexity" evidence="12">
    <location>
        <begin position="3456"/>
        <end position="3476"/>
    </location>
</feature>
<dbReference type="Gene3D" id="2.10.50.30">
    <property type="entry name" value="GPCR, family 3, nine cysteines domain"/>
    <property type="match status" value="3"/>
</dbReference>
<protein>
    <submittedName>
        <fullName evidence="15">Extracellular calcium-sensing receptor-like protein</fullName>
    </submittedName>
</protein>
<keyword evidence="10" id="KW-0807">Transducer</keyword>
<feature type="domain" description="Receptor ligand binding region" evidence="13">
    <location>
        <begin position="826"/>
        <end position="1115"/>
    </location>
</feature>
<feature type="domain" description="Receptor ligand binding region" evidence="13">
    <location>
        <begin position="3028"/>
        <end position="3330"/>
    </location>
</feature>
<feature type="domain" description="Receptor ligand binding region" evidence="13">
    <location>
        <begin position="1669"/>
        <end position="2032"/>
    </location>
</feature>
<evidence type="ECO:0000256" key="7">
    <source>
        <dbReference type="ARBA" id="ARBA00023136"/>
    </source>
</evidence>
<evidence type="ECO:0000256" key="1">
    <source>
        <dbReference type="ARBA" id="ARBA00004651"/>
    </source>
</evidence>
<dbReference type="PROSITE" id="PS00980">
    <property type="entry name" value="G_PROTEIN_RECEP_F3_2"/>
    <property type="match status" value="1"/>
</dbReference>
<dbReference type="PANTHER" id="PTHR24061:SF528">
    <property type="entry name" value="C-FAMILY ODORANT RECEPTOR OLFCD2-RELATED"/>
    <property type="match status" value="1"/>
</dbReference>
<evidence type="ECO:0000256" key="9">
    <source>
        <dbReference type="ARBA" id="ARBA00023180"/>
    </source>
</evidence>
<feature type="domain" description="Receptor ligand binding region" evidence="13">
    <location>
        <begin position="1317"/>
        <end position="1535"/>
    </location>
</feature>
<dbReference type="Pfam" id="PF01094">
    <property type="entry name" value="ANF_receptor"/>
    <property type="match status" value="9"/>
</dbReference>
<feature type="domain" description="GPCR family 3 nine cysteines" evidence="14">
    <location>
        <begin position="3372"/>
        <end position="3415"/>
    </location>
</feature>
<feature type="domain" description="GPCR family 3 nine cysteines" evidence="14">
    <location>
        <begin position="1536"/>
        <end position="1589"/>
    </location>
</feature>
<evidence type="ECO:0000256" key="4">
    <source>
        <dbReference type="ARBA" id="ARBA00022729"/>
    </source>
</evidence>
<dbReference type="PANTHER" id="PTHR24061">
    <property type="entry name" value="CALCIUM-SENSING RECEPTOR-RELATED"/>
    <property type="match status" value="1"/>
</dbReference>
<dbReference type="InterPro" id="IPR004073">
    <property type="entry name" value="GPCR_3_vmron_rcpt_2"/>
</dbReference>
<sequence length="3529" mass="395133">MIFAIEEINRSERLLPNVSIGYRIYDTCGSRLSTMSATLGLMNGQEFGAGYRCNGQSPLNAIIGESESSATVILSKTTGPFKIPVISHSASCECLSNRKEHPTVFRTMASDYYQSRALASIVKDLGWSWVGAVNSDNEYGNYGMAIFLKIAQENGICVEYSVKFYRTEKEKLQKVVDTIRKSTAKSEGNSSQYALSCSRYKELLLLKHYNEDVPEQRYASYVYKAVYAVAHSLHSLLKCKEKEGCEKDLTIQPQQIVEALKKKPKSVCSENCPPGTRKAAQKGRPVCCYDCIPCAEGEISNETDSNNCKQCPGEYWSNAEKNKCVLKAVEFLSFTEVMGIVLVFFSLLGAGNTLCRTMGDPKYPLFSRDGDITIGALFPVHSKETLSSFEFTQKPRLLSCSSVNLRDFRLAQVMIFATEEINRSEHLLPNVSIGYRIYDTCGSRVSTISATMALMNGDVIAAGDRCNGQFPIHAIIGETESLATVILSRTTGPFKIPVISHSASCECLSNRKEYPSFFRTMASDYHQSKALAYIIKHLDWSWVGAVNSDNDYGNNGMATFLKIAQEEGICIEYSVKFSRTEMEKLQKVVDTIKQGTAKVIVAFASLLEMGLLIDQLNIQNITGLQMIGVKSWITVKSLITPNSFHVMGGSLGFAVRKNDIEGFSDYVTKAFWETTFPRSQTEGNSSQYALGYNRYEDLLALKNYNEDVPEQRFLSYVYKAVYAVAHSLHHLLKCKEQEGCEKGLTIKPQQVVEALKKVHFTIKMGDSVWFDSTGGAVAQYEVVNWQQDSDGAIEFKSVGYYDASLPPNQHFLLNTENIIWAGGQVQISHSASCECLGNRKDYPSFFRTTASDYHQSRALAYIVKDLGWSWVGAVNSDNDYGNYGMAIFLKIAQEEGICVEYSVKFYRTEKEKLQKVIDTIKKSTAKVIIAFVSFLEMGLLIDQLSIQNITGLQVIGVKSWITSENYITPNSFRVLGGSLGFAMRKINIEEFSDYATKAFWETTIPCLHTEGNSSQYALNCRRYEDLLVLKNYNEDVTEHRYSANVYEAVYAVAYSLHSLLKCKEQEGCEKGLTIQPQQVVEALKKVNFTVKFGDRVWFDSTGATVAQYEVVNWQQNSDGSFQFKPVGYYDASLPPDQRFVLNTENIIWAGGKLQVVEALKKVNFTVKFGDRVWFDSTGATVAQYEVVNWQQDSDGSIQFKPVGYYDASLPPDQRFVVKTKDIIWAGGQLEISHFATCACLSNRKQFPSFFRTIPSDFYQSRALAQLVKHFGWTWVGAVRSDNDYGNNGMATFVEVAGREGVCIEYSEAISRTNSKEKIAKLSHSATCACLSNRQQYPSFFRTIPSDYYQSRALAKLVKYFGWTWVGAVRSRGDYGNNGMATFLEAAEKEGICVEYSVAIYRTDSREKFLEVINIIKKSTSKVIVAFADGNDLDILIKELYFQNVTGYQWVGSEGWITYRYVATPMNYAVVGGAIGFAVPNAYIPGLKEFIASSRPSSRPVYAVAHAIEGLLTCDKGKGPFPNKTCAEKGKIEPWQVPRSVCSETCLPGTRRAFLKGKPICCFDCIDCADGEFSNTTNAVTCVPCPLEYKSNGNRTRCELKNTEFLTFKEVMANQTVCTLRGEPVHPELWKDGDIIVGGVFSFHSSWEVRQLTYSIMPPPLKCIRDFQYAQSMLFAIEEINNSSTLLPGVSLGYKIYDTCGSVAVGVRAAMALANGYEKMSIEGPCTKHAEVQAIIGDTTSSACMAISKGIGPFKLPLISHYATCECLSDKVKYPSFLRTIASDHYQSRALAELVRHFGWTWVGALRTDDDYGNSGMATFTKVAEQMGICLEFSLPFFRTYPEDKVMRIIEQIKSSTSRVIVGFLAHWDLEVLLHKFVEYNITGYQWVGTEAWISDSVIASMDKHHILQGAIGLAIPKTQVTGLKEFILDIKPLKSSGGAIFTEFWEALFQCKYSSKNDSVSTTACTGEEELSQVQNLFTDMSLMPIFSNVYKGVYAVAHTLHDLLGCKEKCLIKKQPDPLTFLKNLKKVHFKTKDDRLAVNMPSILWANNSTKVSHFATCACLSNRKRYPSFFRTIPSDYYQSRALAQLVKYFGWTWVGTVRSRSDYGNNGIAAFEEAAKREGICIEYSETILRTDPQDQFLKTMEVIKKGTARVVVAFISLGDFVPLVKVIAENNITGLQWIGSESWITSRNLAETKEYSFLSGAVGFAVVNAKLVGLREFLVNVNPNQELKNELLKEFWETAFQCSFRISGSGGCTSSEKLSELQNEYTDVSELRIEHKVYTAVYAVANTLHNVLKDLKSSTNSSKEELLTPKKVLQYMRDVSFTMKTVNAAPLELGRLCKRGDLSVVMTVFHVQKEKSVMAQVSHFATCACLSNRKRYPSFFRTIPSDYYQSRALAQLVKYFGWTWVGTIRSRNDYGNNGIAAFEEAAKQEGICIEYSETILRNDPQDQFLKTMEVIKKGTARVVVAFISLGDFVPLVKVIAEHNITGLQWIGSESWITSRNLAETKEYSFLSGAVGFAVVNAKLVGLHEFLVNVNPNQELKNELLKEFWETAFQCSFRTSASGGCTGSEKLAGLQNEYTDLSELRIEHKVYTAVYAVANTLHNVLKYFKSLTNSSKGELPIPKKVLQYMRDVNFTLKTGENILFDASGDPVARYDLVNWQPAEDGILQFRHVGVYDSSLPSEQHLQVNQEHMLWAGKSGQILEYMKDVSFTVKTAHCLQSNVFKSIRNTCYGQETVERTIPSDYYQSRALAQLVKHFGWTWVGTVRSRSDYGNNGIAAFEEAAKQEGVCIEYSEAIFRTDSQEQFLKTIEVIKKGTARVVLAFIALGDFVPLVKLIAQHNITGLQWVGTESWITSRTLAETKEYSFLSGAVGFAVANAKLAGLREFLVNVHPDKEPHNELLKEFWETAFQCSFRKSGSGGCTGSEKLAELQNEYTDISELRIANKVYTAVYAVAHALHNALKDFKFSSNTSKGEWPRPQKVLEYMKNVRFTVKTGEDIFFDASGDPVARYDLVNWQPAKDGTLQFKHISHFATCACLSDRKRYPSFFRTIPSDYYQSKALVQLVKHFGWTWVGTVRSRNDYGNNGIAAFEEAAKEEGVCIEYTEAILNSDPQEQFLKTLEVIKKGTARVVVAFISLGDFLPLLKVISQHNITGIQWVGSESWITSRALAETKGYSFLSGSVGFAIANAKIMGLQEFLLNVHPDQEPKNELLKEFWETIFQCSFSNSGSKGCTGSERLAWLQNEYTDVSELRIVNKVYTAVYAVAYTLHNVLKDFRSSTNSSKRGWPTPQMVLKYMRDVRFTVKTGEEIFFDESGDPVARYDLVNWQSAEDGNMQFEHVGLYDSSLPSEQHLQVNQEHVLWAEKSGQLPVSVCSETCSPGTRKAVRKGQPVCCYDCIPCAEGEISNFTDPTSIVDPANRSFLAVTESQTYGPASGLHCDIPVIRSPPTQECYLPQPGSSGRSGRGFLSGRLPLATPPDRGQRNRNLVDSLNQPQELRPGIKYCPLCLGQENSPDRNRPQRAVKEGY</sequence>
<dbReference type="InterPro" id="IPR000337">
    <property type="entry name" value="GPCR_3"/>
</dbReference>
<dbReference type="InterPro" id="IPR038550">
    <property type="entry name" value="GPCR_3_9-Cys_sf"/>
</dbReference>
<dbReference type="InterPro" id="IPR017979">
    <property type="entry name" value="GPCR_3_CS"/>
</dbReference>
<keyword evidence="4" id="KW-0732">Signal</keyword>
<dbReference type="InterPro" id="IPR001828">
    <property type="entry name" value="ANF_lig-bd_rcpt"/>
</dbReference>
<evidence type="ECO:0000256" key="3">
    <source>
        <dbReference type="ARBA" id="ARBA00022692"/>
    </source>
</evidence>
<feature type="domain" description="Receptor ligand binding region" evidence="13">
    <location>
        <begin position="2741"/>
        <end position="3021"/>
    </location>
</feature>
<comment type="similarity">
    <text evidence="11">Belongs to the G-protein coupled receptor 3 family. TAS1R subfamily.</text>
</comment>
<evidence type="ECO:0000256" key="6">
    <source>
        <dbReference type="ARBA" id="ARBA00023040"/>
    </source>
</evidence>
<dbReference type="SUPFAM" id="SSF53822">
    <property type="entry name" value="Periplasmic binding protein-like I"/>
    <property type="match status" value="11"/>
</dbReference>
<dbReference type="InterPro" id="IPR011500">
    <property type="entry name" value="GPCR_3_9-Cys_dom"/>
</dbReference>
<evidence type="ECO:0000259" key="13">
    <source>
        <dbReference type="Pfam" id="PF01094"/>
    </source>
</evidence>
<dbReference type="EMBL" id="QBIY01011870">
    <property type="protein sequence ID" value="RXN28344.1"/>
    <property type="molecule type" value="Genomic_DNA"/>
</dbReference>
<evidence type="ECO:0000256" key="2">
    <source>
        <dbReference type="ARBA" id="ARBA00022475"/>
    </source>
</evidence>
<dbReference type="GO" id="GO:0050909">
    <property type="term" value="P:sensory perception of taste"/>
    <property type="evidence" value="ECO:0007669"/>
    <property type="project" value="UniProtKB-ARBA"/>
</dbReference>
<dbReference type="SUPFAM" id="SSF57184">
    <property type="entry name" value="Growth factor receptor domain"/>
    <property type="match status" value="1"/>
</dbReference>
<proteinExistence type="inferred from homology"/>
<feature type="domain" description="Receptor ligand binding region" evidence="13">
    <location>
        <begin position="411"/>
        <end position="787"/>
    </location>
</feature>
<evidence type="ECO:0000256" key="8">
    <source>
        <dbReference type="ARBA" id="ARBA00023170"/>
    </source>
</evidence>
<feature type="region of interest" description="Disordered" evidence="12">
    <location>
        <begin position="3455"/>
        <end position="3496"/>
    </location>
</feature>
<dbReference type="PRINTS" id="PR01535">
    <property type="entry name" value="VOMERONASL2R"/>
</dbReference>
<reference evidence="15 16" key="1">
    <citation type="submission" date="2018-03" db="EMBL/GenBank/DDBJ databases">
        <title>Draft genome sequence of Rohu Carp (Labeo rohita).</title>
        <authorList>
            <person name="Das P."/>
            <person name="Kushwaha B."/>
            <person name="Joshi C.G."/>
            <person name="Kumar D."/>
            <person name="Nagpure N.S."/>
            <person name="Sahoo L."/>
            <person name="Das S.P."/>
            <person name="Bit A."/>
            <person name="Patnaik S."/>
            <person name="Meher P.K."/>
            <person name="Jayasankar P."/>
            <person name="Koringa P.G."/>
            <person name="Patel N.V."/>
            <person name="Hinsu A.T."/>
            <person name="Kumar R."/>
            <person name="Pandey M."/>
            <person name="Agarwal S."/>
            <person name="Srivastava S."/>
            <person name="Singh M."/>
            <person name="Iquebal M.A."/>
            <person name="Jaiswal S."/>
            <person name="Angadi U.B."/>
            <person name="Kumar N."/>
            <person name="Raza M."/>
            <person name="Shah T.M."/>
            <person name="Rai A."/>
            <person name="Jena J.K."/>
        </authorList>
    </citation>
    <scope>NUCLEOTIDE SEQUENCE [LARGE SCALE GENOMIC DNA]</scope>
    <source>
        <strain evidence="15">DASCIFA01</strain>
        <tissue evidence="15">Testis</tissue>
    </source>
</reference>
<keyword evidence="8 15" id="KW-0675">Receptor</keyword>
<dbReference type="FunFam" id="2.10.50.30:FF:000004">
    <property type="entry name" value="Taste receptor type 1 member 3-like protein"/>
    <property type="match status" value="1"/>
</dbReference>
<dbReference type="InterPro" id="IPR028082">
    <property type="entry name" value="Peripla_BP_I"/>
</dbReference>
<evidence type="ECO:0000313" key="16">
    <source>
        <dbReference type="Proteomes" id="UP000290572"/>
    </source>
</evidence>
<feature type="domain" description="Receptor ligand binding region" evidence="13">
    <location>
        <begin position="1"/>
        <end position="185"/>
    </location>
</feature>
<evidence type="ECO:0000256" key="5">
    <source>
        <dbReference type="ARBA" id="ARBA00022989"/>
    </source>
</evidence>
<evidence type="ECO:0000256" key="10">
    <source>
        <dbReference type="ARBA" id="ARBA00023224"/>
    </source>
</evidence>
<evidence type="ECO:0000256" key="12">
    <source>
        <dbReference type="SAM" id="MobiDB-lite"/>
    </source>
</evidence>
<keyword evidence="16" id="KW-1185">Reference proteome</keyword>
<comment type="subcellular location">
    <subcellularLocation>
        <location evidence="1">Cell membrane</location>
        <topology evidence="1">Multi-pass membrane protein</topology>
    </subcellularLocation>
</comment>
<dbReference type="FunFam" id="3.40.50.2300:FF:000752">
    <property type="entry name" value="Uncharacterized protein"/>
    <property type="match status" value="1"/>
</dbReference>
<keyword evidence="9" id="KW-0325">Glycoprotein</keyword>
<keyword evidence="7" id="KW-0472">Membrane</keyword>
<gene>
    <name evidence="15" type="ORF">ROHU_019355</name>
</gene>
<dbReference type="Gene3D" id="3.40.50.2300">
    <property type="match status" value="18"/>
</dbReference>
<dbReference type="STRING" id="84645.A0A498N9H0"/>
<comment type="caution">
    <text evidence="15">The sequence shown here is derived from an EMBL/GenBank/DDBJ whole genome shotgun (WGS) entry which is preliminary data.</text>
</comment>
<keyword evidence="5" id="KW-1133">Transmembrane helix</keyword>
<accession>A0A498N9H0</accession>
<dbReference type="InterPro" id="IPR000068">
    <property type="entry name" value="GPCR_3_Ca_sens_rcpt-rel"/>
</dbReference>
<dbReference type="FunFam" id="2.10.50.30:FF:000002">
    <property type="entry name" value="Vomeronasal 2 receptor, h1"/>
    <property type="match status" value="2"/>
</dbReference>
<dbReference type="PRINTS" id="PR00248">
    <property type="entry name" value="GPCRMGR"/>
</dbReference>
<dbReference type="InterPro" id="IPR009030">
    <property type="entry name" value="Growth_fac_rcpt_cys_sf"/>
</dbReference>
<dbReference type="Proteomes" id="UP000290572">
    <property type="component" value="Unassembled WGS sequence"/>
</dbReference>
<dbReference type="FunFam" id="3.40.50.2300:FF:000016">
    <property type="entry name" value="Taste 1 receptor member 2"/>
    <property type="match status" value="8"/>
</dbReference>